<evidence type="ECO:0000259" key="9">
    <source>
        <dbReference type="SMART" id="SM00060"/>
    </source>
</evidence>
<keyword evidence="3" id="KW-0732">Signal</keyword>
<dbReference type="Proteomes" id="UP000593567">
    <property type="component" value="Unassembled WGS sequence"/>
</dbReference>
<dbReference type="SUPFAM" id="SSF49265">
    <property type="entry name" value="Fibronectin type III"/>
    <property type="match status" value="1"/>
</dbReference>
<dbReference type="InterPro" id="IPR051622">
    <property type="entry name" value="R-tyr_protein_phosphatases"/>
</dbReference>
<keyword evidence="8" id="KW-0325">Glycoprotein</keyword>
<keyword evidence="11" id="KW-1185">Reference proteome</keyword>
<evidence type="ECO:0000256" key="8">
    <source>
        <dbReference type="ARBA" id="ARBA00023180"/>
    </source>
</evidence>
<sequence>MWIRIDLVNNYFVTEVNVFTVNYKNYWNSVYYEESGLAEWNVDIRPASYSLYVAVVRESSGGLTLSEVEVFGYAPAEFKPKNLTLSQTSSDCVRLDWDNPYTDVEANYQYSCGTSSWKSSGSNTYGTVCGLTPAVGLQCSVRVDDVIQTEVHKNLQCSDLLVTQPDDLTFSTGSKTQNGGRWRYQYSVSWKVKNMLLKSMIHTLVYKPQQLSFGEPIQVTHSNRKRWKYTITWQEPETYGCIHPTYPYQLQVDGNLVVEYYKETSDILYKDGGESLTIKVWLRNKHGVLSKVVTKTITTSIINLRKIESFSSCASISHYDLTIKLNKQQIFYKRYSAEEIREKVLEELDPYTNYTIILIAVNNAFYQSSAEPRYITTPELAPYDGPSLSVDFDTNCAHLTIQDPAQPNGIITEYQYTCYYANTEEGIYQMIQSDKVEVKLTETIQRSFIITVHQVTLDNKSPDSYVFVVQKETSTSKRKKRSPVQLPPECDLDPDCYITAEIDSSLVDSDGYDFRVGDGKTYQDYYNAPLEPNQDYKIYQAVTVKTEKGDNLEDIGLSSIQGASTDVPEYAEVSVDKNPAPTYESMNTVTEDHNYEKVVHTVHNLSPNTTLYQNMQD</sequence>
<evidence type="ECO:0000256" key="6">
    <source>
        <dbReference type="ARBA" id="ARBA00023136"/>
    </source>
</evidence>
<accession>A0A7J7K4F4</accession>
<dbReference type="InterPro" id="IPR057598">
    <property type="entry name" value="Fn3_PTPRU"/>
</dbReference>
<comment type="subcellular location">
    <subcellularLocation>
        <location evidence="1">Membrane</location>
        <topology evidence="1">Single-pass type I membrane protein</topology>
    </subcellularLocation>
</comment>
<evidence type="ECO:0000313" key="11">
    <source>
        <dbReference type="Proteomes" id="UP000593567"/>
    </source>
</evidence>
<feature type="domain" description="Fibronectin type-III" evidence="9">
    <location>
        <begin position="211"/>
        <end position="368"/>
    </location>
</feature>
<reference evidence="10" key="1">
    <citation type="submission" date="2020-06" db="EMBL/GenBank/DDBJ databases">
        <title>Draft genome of Bugula neritina, a colonial animal packing powerful symbionts and potential medicines.</title>
        <authorList>
            <person name="Rayko M."/>
        </authorList>
    </citation>
    <scope>NUCLEOTIDE SEQUENCE [LARGE SCALE GENOMIC DNA]</scope>
    <source>
        <strain evidence="10">Kwan_BN1</strain>
    </source>
</reference>
<name>A0A7J7K4F4_BUGNE</name>
<keyword evidence="2" id="KW-0812">Transmembrane</keyword>
<dbReference type="EMBL" id="VXIV02001313">
    <property type="protein sequence ID" value="KAF6033512.1"/>
    <property type="molecule type" value="Genomic_DNA"/>
</dbReference>
<comment type="caution">
    <text evidence="10">The sequence shown here is derived from an EMBL/GenBank/DDBJ whole genome shotgun (WGS) entry which is preliminary data.</text>
</comment>
<evidence type="ECO:0000256" key="1">
    <source>
        <dbReference type="ARBA" id="ARBA00004479"/>
    </source>
</evidence>
<dbReference type="AlphaFoldDB" id="A0A7J7K4F4"/>
<evidence type="ECO:0000256" key="4">
    <source>
        <dbReference type="ARBA" id="ARBA00022737"/>
    </source>
</evidence>
<evidence type="ECO:0000256" key="2">
    <source>
        <dbReference type="ARBA" id="ARBA00022692"/>
    </source>
</evidence>
<dbReference type="PANTHER" id="PTHR24051">
    <property type="entry name" value="SUSHI DOMAIN-CONTAINING PROTEIN 1"/>
    <property type="match status" value="1"/>
</dbReference>
<evidence type="ECO:0000256" key="7">
    <source>
        <dbReference type="ARBA" id="ARBA00023157"/>
    </source>
</evidence>
<gene>
    <name evidence="10" type="ORF">EB796_008181</name>
</gene>
<protein>
    <recommendedName>
        <fullName evidence="9">Fibronectin type-III domain-containing protein</fullName>
    </recommendedName>
</protein>
<proteinExistence type="predicted"/>
<evidence type="ECO:0000256" key="3">
    <source>
        <dbReference type="ARBA" id="ARBA00022729"/>
    </source>
</evidence>
<keyword evidence="7" id="KW-1015">Disulfide bond</keyword>
<evidence type="ECO:0000313" key="10">
    <source>
        <dbReference type="EMBL" id="KAF6033512.1"/>
    </source>
</evidence>
<dbReference type="Pfam" id="PF23144">
    <property type="entry name" value="Fn3_PTPRU"/>
    <property type="match status" value="1"/>
</dbReference>
<keyword evidence="5" id="KW-1133">Transmembrane helix</keyword>
<evidence type="ECO:0000256" key="5">
    <source>
        <dbReference type="ARBA" id="ARBA00022989"/>
    </source>
</evidence>
<dbReference type="SMART" id="SM00060">
    <property type="entry name" value="FN3"/>
    <property type="match status" value="2"/>
</dbReference>
<dbReference type="InterPro" id="IPR003961">
    <property type="entry name" value="FN3_dom"/>
</dbReference>
<dbReference type="GO" id="GO:0016020">
    <property type="term" value="C:membrane"/>
    <property type="evidence" value="ECO:0007669"/>
    <property type="project" value="UniProtKB-SubCell"/>
</dbReference>
<keyword evidence="6" id="KW-0472">Membrane</keyword>
<keyword evidence="4" id="KW-0677">Repeat</keyword>
<dbReference type="PANTHER" id="PTHR24051:SF9">
    <property type="entry name" value="FIBRONECTIN TYPE-III DOMAIN-CONTAINING PROTEIN"/>
    <property type="match status" value="1"/>
</dbReference>
<dbReference type="InterPro" id="IPR036116">
    <property type="entry name" value="FN3_sf"/>
</dbReference>
<organism evidence="10 11">
    <name type="scientific">Bugula neritina</name>
    <name type="common">Brown bryozoan</name>
    <name type="synonym">Sertularia neritina</name>
    <dbReference type="NCBI Taxonomy" id="10212"/>
    <lineage>
        <taxon>Eukaryota</taxon>
        <taxon>Metazoa</taxon>
        <taxon>Spiralia</taxon>
        <taxon>Lophotrochozoa</taxon>
        <taxon>Bryozoa</taxon>
        <taxon>Gymnolaemata</taxon>
        <taxon>Cheilostomatida</taxon>
        <taxon>Flustrina</taxon>
        <taxon>Buguloidea</taxon>
        <taxon>Bugulidae</taxon>
        <taxon>Bugula</taxon>
    </lineage>
</organism>
<feature type="domain" description="Fibronectin type-III" evidence="9">
    <location>
        <begin position="77"/>
        <end position="150"/>
    </location>
</feature>